<feature type="region of interest" description="Disordered" evidence="1">
    <location>
        <begin position="133"/>
        <end position="157"/>
    </location>
</feature>
<keyword evidence="3" id="KW-1185">Reference proteome</keyword>
<organism evidence="2 3">
    <name type="scientific">Methylobacterium komagatae</name>
    <dbReference type="NCBI Taxonomy" id="374425"/>
    <lineage>
        <taxon>Bacteria</taxon>
        <taxon>Pseudomonadati</taxon>
        <taxon>Pseudomonadota</taxon>
        <taxon>Alphaproteobacteria</taxon>
        <taxon>Hyphomicrobiales</taxon>
        <taxon>Methylobacteriaceae</taxon>
        <taxon>Methylobacterium</taxon>
    </lineage>
</organism>
<dbReference type="RefSeq" id="WP_378966245.1">
    <property type="nucleotide sequence ID" value="NZ_JBHSWN010000001.1"/>
</dbReference>
<evidence type="ECO:0000313" key="3">
    <source>
        <dbReference type="Proteomes" id="UP001596292"/>
    </source>
</evidence>
<dbReference type="Proteomes" id="UP001596292">
    <property type="component" value="Unassembled WGS sequence"/>
</dbReference>
<gene>
    <name evidence="2" type="ORF">ACFQE0_01020</name>
</gene>
<reference evidence="3" key="1">
    <citation type="journal article" date="2019" name="Int. J. Syst. Evol. Microbiol.">
        <title>The Global Catalogue of Microorganisms (GCM) 10K type strain sequencing project: providing services to taxonomists for standard genome sequencing and annotation.</title>
        <authorList>
            <consortium name="The Broad Institute Genomics Platform"/>
            <consortium name="The Broad Institute Genome Sequencing Center for Infectious Disease"/>
            <person name="Wu L."/>
            <person name="Ma J."/>
        </authorList>
    </citation>
    <scope>NUCLEOTIDE SEQUENCE [LARGE SCALE GENOMIC DNA]</scope>
    <source>
        <strain evidence="3">CCUG 48316</strain>
    </source>
</reference>
<name>A0ABW2BD51_9HYPH</name>
<evidence type="ECO:0008006" key="4">
    <source>
        <dbReference type="Google" id="ProtNLM"/>
    </source>
</evidence>
<evidence type="ECO:0000313" key="2">
    <source>
        <dbReference type="EMBL" id="MFC6788333.1"/>
    </source>
</evidence>
<comment type="caution">
    <text evidence="2">The sequence shown here is derived from an EMBL/GenBank/DDBJ whole genome shotgun (WGS) entry which is preliminary data.</text>
</comment>
<dbReference type="EMBL" id="JBHSWN010000001">
    <property type="protein sequence ID" value="MFC6788333.1"/>
    <property type="molecule type" value="Genomic_DNA"/>
</dbReference>
<proteinExistence type="predicted"/>
<evidence type="ECO:0000256" key="1">
    <source>
        <dbReference type="SAM" id="MobiDB-lite"/>
    </source>
</evidence>
<accession>A0ABW2BD51</accession>
<sequence>MSEAKPLRLTDRAGAEALVAGILANMNALKAVLDEEAEHIRAGRLKAGVVAAEPKTELAAAYMQGLEAAKANAVAMARLYPQGVESLRDAHRSFTRAVEANQAVLATARTVCEGLIRSLADDLAKARTPASYGAARSAPSPYGRGNRSGPLVVSRSL</sequence>
<protein>
    <recommendedName>
        <fullName evidence="4">Flagellar protein FlgN</fullName>
    </recommendedName>
</protein>